<evidence type="ECO:0000256" key="3">
    <source>
        <dbReference type="SAM" id="Phobius"/>
    </source>
</evidence>
<keyword evidence="6" id="KW-0862">Zinc</keyword>
<keyword evidence="8" id="KW-1185">Reference proteome</keyword>
<evidence type="ECO:0000259" key="4">
    <source>
        <dbReference type="Pfam" id="PF13490"/>
    </source>
</evidence>
<keyword evidence="6" id="KW-0863">Zinc-finger</keyword>
<evidence type="ECO:0000256" key="2">
    <source>
        <dbReference type="ARBA" id="ARBA00024438"/>
    </source>
</evidence>
<dbReference type="EMBL" id="WWVX01000001">
    <property type="protein sequence ID" value="MZL68362.1"/>
    <property type="molecule type" value="Genomic_DNA"/>
</dbReference>
<keyword evidence="6" id="KW-0479">Metal-binding</keyword>
<feature type="transmembrane region" description="Helical" evidence="3">
    <location>
        <begin position="104"/>
        <end position="124"/>
    </location>
</feature>
<dbReference type="AlphaFoldDB" id="A0AAQ1MCI2"/>
<reference evidence="5 8" key="3">
    <citation type="journal article" date="2019" name="Nat. Med.">
        <title>A library of human gut bacterial isolates paired with longitudinal multiomics data enables mechanistic microbiome research.</title>
        <authorList>
            <person name="Poyet M."/>
            <person name="Groussin M."/>
            <person name="Gibbons S.M."/>
            <person name="Avila-Pacheco J."/>
            <person name="Jiang X."/>
            <person name="Kearney S.M."/>
            <person name="Perrotta A.R."/>
            <person name="Berdy B."/>
            <person name="Zhao S."/>
            <person name="Lieberman T.D."/>
            <person name="Swanson P.K."/>
            <person name="Smith M."/>
            <person name="Roesemann S."/>
            <person name="Alexander J.E."/>
            <person name="Rich S.A."/>
            <person name="Livny J."/>
            <person name="Vlamakis H."/>
            <person name="Clish C."/>
            <person name="Bullock K."/>
            <person name="Deik A."/>
            <person name="Scott J."/>
            <person name="Pierce K.A."/>
            <person name="Xavier R.J."/>
            <person name="Alm E.J."/>
        </authorList>
    </citation>
    <scope>NUCLEOTIDE SEQUENCE [LARGE SCALE GENOMIC DNA]</scope>
    <source>
        <strain evidence="5 8">BIOML-A2</strain>
    </source>
</reference>
<sequence>MDFDCDLIRDLLPLYLDGVCSDASRRAVKAHLAGCADCRRALAEMEAGLDLPLAAPPPEGTVLANIRRRWANSLLAAILLTALLFTAAGVMVEGGWHTLPQGRAALWLVVPGMSFFLSLIHYFFAREYRSAPLFAAVSGGLTALLCLGGNALALWYYRGWGQGGGGLLPCLLIALAAGGVQLLLALLYGRWLGLAPRGKRG</sequence>
<reference evidence="6" key="1">
    <citation type="submission" date="2016-11" db="EMBL/GenBank/DDBJ databases">
        <authorList>
            <person name="Varghese N."/>
            <person name="Submissions S."/>
        </authorList>
    </citation>
    <scope>NUCLEOTIDE SEQUENCE</scope>
    <source>
        <strain evidence="6">DSM 4029</strain>
    </source>
</reference>
<proteinExistence type="inferred from homology"/>
<evidence type="ECO:0000256" key="1">
    <source>
        <dbReference type="ARBA" id="ARBA00024353"/>
    </source>
</evidence>
<evidence type="ECO:0000313" key="5">
    <source>
        <dbReference type="EMBL" id="MZL68362.1"/>
    </source>
</evidence>
<dbReference type="GO" id="GO:0008270">
    <property type="term" value="F:zinc ion binding"/>
    <property type="evidence" value="ECO:0007669"/>
    <property type="project" value="UniProtKB-KW"/>
</dbReference>
<keyword evidence="3" id="KW-0812">Transmembrane</keyword>
<keyword evidence="3" id="KW-0472">Membrane</keyword>
<comment type="similarity">
    <text evidence="1">Belongs to the zinc-associated anti-sigma factor (ZAS) superfamily. Anti-sigma-W factor family.</text>
</comment>
<dbReference type="Proteomes" id="UP000184089">
    <property type="component" value="Unassembled WGS sequence"/>
</dbReference>
<reference evidence="7" key="2">
    <citation type="submission" date="2016-11" db="EMBL/GenBank/DDBJ databases">
        <authorList>
            <person name="Jaros S."/>
            <person name="Januszkiewicz K."/>
            <person name="Wedrychowicz H."/>
        </authorList>
    </citation>
    <scope>NUCLEOTIDE SEQUENCE [LARGE SCALE GENOMIC DNA]</scope>
    <source>
        <strain evidence="7">DSM 4029</strain>
    </source>
</reference>
<evidence type="ECO:0000313" key="6">
    <source>
        <dbReference type="EMBL" id="SHF88504.1"/>
    </source>
</evidence>
<dbReference type="Proteomes" id="UP000474718">
    <property type="component" value="Unassembled WGS sequence"/>
</dbReference>
<feature type="transmembrane region" description="Helical" evidence="3">
    <location>
        <begin position="163"/>
        <end position="189"/>
    </location>
</feature>
<feature type="transmembrane region" description="Helical" evidence="3">
    <location>
        <begin position="131"/>
        <end position="157"/>
    </location>
</feature>
<dbReference type="InterPro" id="IPR041916">
    <property type="entry name" value="Anti_sigma_zinc_sf"/>
</dbReference>
<name>A0AAQ1MCI2_9FIRM</name>
<feature type="domain" description="Putative zinc-finger" evidence="4">
    <location>
        <begin position="5"/>
        <end position="39"/>
    </location>
</feature>
<dbReference type="RefSeq" id="WP_021659457.1">
    <property type="nucleotide sequence ID" value="NZ_FQVY01000001.1"/>
</dbReference>
<dbReference type="Gene3D" id="1.10.10.1320">
    <property type="entry name" value="Anti-sigma factor, zinc-finger domain"/>
    <property type="match status" value="1"/>
</dbReference>
<dbReference type="Pfam" id="PF13490">
    <property type="entry name" value="zf-HC2"/>
    <property type="match status" value="1"/>
</dbReference>
<comment type="caution">
    <text evidence="6">The sequence shown here is derived from an EMBL/GenBank/DDBJ whole genome shotgun (WGS) entry which is preliminary data.</text>
</comment>
<protein>
    <recommendedName>
        <fullName evidence="2">Anti-sigma-W factor RsiW</fullName>
    </recommendedName>
</protein>
<evidence type="ECO:0000313" key="7">
    <source>
        <dbReference type="Proteomes" id="UP000184089"/>
    </source>
</evidence>
<gene>
    <name evidence="5" type="ORF">GT747_01055</name>
    <name evidence="6" type="ORF">SAMN05444424_1040</name>
</gene>
<dbReference type="EMBL" id="FQVY01000001">
    <property type="protein sequence ID" value="SHF88504.1"/>
    <property type="molecule type" value="Genomic_DNA"/>
</dbReference>
<evidence type="ECO:0000313" key="8">
    <source>
        <dbReference type="Proteomes" id="UP000474718"/>
    </source>
</evidence>
<accession>A0AAQ1MCI2</accession>
<organism evidence="6 7">
    <name type="scientific">Bittarella massiliensis</name>
    <name type="common">ex Durand et al. 2017</name>
    <dbReference type="NCBI Taxonomy" id="1720313"/>
    <lineage>
        <taxon>Bacteria</taxon>
        <taxon>Bacillati</taxon>
        <taxon>Bacillota</taxon>
        <taxon>Clostridia</taxon>
        <taxon>Eubacteriales</taxon>
        <taxon>Oscillospiraceae</taxon>
        <taxon>Bittarella (ex Durand et al. 2017)</taxon>
    </lineage>
</organism>
<feature type="transmembrane region" description="Helical" evidence="3">
    <location>
        <begin position="74"/>
        <end position="92"/>
    </location>
</feature>
<keyword evidence="3" id="KW-1133">Transmembrane helix</keyword>
<dbReference type="InterPro" id="IPR027383">
    <property type="entry name" value="Znf_put"/>
</dbReference>